<dbReference type="eggNOG" id="COG1674">
    <property type="taxonomic scope" value="Bacteria"/>
</dbReference>
<keyword evidence="9" id="KW-1185">Reference proteome</keyword>
<dbReference type="OrthoDB" id="9807790at2"/>
<dbReference type="InterPro" id="IPR027417">
    <property type="entry name" value="P-loop_NTPase"/>
</dbReference>
<comment type="similarity">
    <text evidence="1">Belongs to the FtsK/SpoIIIE/SftA family.</text>
</comment>
<accession>I4D3V2</accession>
<dbReference type="PANTHER" id="PTHR22683:SF41">
    <property type="entry name" value="DNA TRANSLOCASE FTSK"/>
    <property type="match status" value="1"/>
</dbReference>
<keyword evidence="4" id="KW-0238">DNA-binding</keyword>
<keyword evidence="6" id="KW-0472">Membrane</keyword>
<dbReference type="KEGG" id="dai:Desaci_1460"/>
<dbReference type="GO" id="GO:0016020">
    <property type="term" value="C:membrane"/>
    <property type="evidence" value="ECO:0007669"/>
    <property type="project" value="UniProtKB-SubCell"/>
</dbReference>
<organism evidence="8 9">
    <name type="scientific">Desulfosporosinus acidiphilus (strain DSM 22704 / JCM 16185 / SJ4)</name>
    <dbReference type="NCBI Taxonomy" id="646529"/>
    <lineage>
        <taxon>Bacteria</taxon>
        <taxon>Bacillati</taxon>
        <taxon>Bacillota</taxon>
        <taxon>Clostridia</taxon>
        <taxon>Eubacteriales</taxon>
        <taxon>Desulfitobacteriaceae</taxon>
        <taxon>Desulfosporosinus</taxon>
    </lineage>
</organism>
<dbReference type="GO" id="GO:0003677">
    <property type="term" value="F:DNA binding"/>
    <property type="evidence" value="ECO:0007669"/>
    <property type="project" value="UniProtKB-KW"/>
</dbReference>
<evidence type="ECO:0000256" key="2">
    <source>
        <dbReference type="ARBA" id="ARBA00022741"/>
    </source>
</evidence>
<dbReference type="AlphaFoldDB" id="I4D3V2"/>
<dbReference type="Pfam" id="PF01580">
    <property type="entry name" value="FtsK_SpoIIIE"/>
    <property type="match status" value="1"/>
</dbReference>
<evidence type="ECO:0000256" key="4">
    <source>
        <dbReference type="ARBA" id="ARBA00023125"/>
    </source>
</evidence>
<keyword evidence="6" id="KW-1133">Transmembrane helix</keyword>
<dbReference type="InterPro" id="IPR036388">
    <property type="entry name" value="WH-like_DNA-bd_sf"/>
</dbReference>
<keyword evidence="3 5" id="KW-0067">ATP-binding</keyword>
<feature type="transmembrane region" description="Helical" evidence="6">
    <location>
        <begin position="39"/>
        <end position="60"/>
    </location>
</feature>
<protein>
    <submittedName>
        <fullName evidence="8">DNA segregation ATPase, FtsK/SpoIIIE family</fullName>
    </submittedName>
</protein>
<dbReference type="InterPro" id="IPR002543">
    <property type="entry name" value="FtsK_dom"/>
</dbReference>
<reference evidence="8 9" key="1">
    <citation type="journal article" date="2012" name="J. Bacteriol.">
        <title>Complete genome sequences of Desulfosporosinus orientis DSM765T, Desulfosporosinus youngiae DSM17734T, Desulfosporosinus meridiei DSM13257T, and Desulfosporosinus acidiphilus DSM22704T.</title>
        <authorList>
            <person name="Pester M."/>
            <person name="Brambilla E."/>
            <person name="Alazard D."/>
            <person name="Rattei T."/>
            <person name="Weinmaier T."/>
            <person name="Han J."/>
            <person name="Lucas S."/>
            <person name="Lapidus A."/>
            <person name="Cheng J.F."/>
            <person name="Goodwin L."/>
            <person name="Pitluck S."/>
            <person name="Peters L."/>
            <person name="Ovchinnikova G."/>
            <person name="Teshima H."/>
            <person name="Detter J.C."/>
            <person name="Han C.S."/>
            <person name="Tapia R."/>
            <person name="Land M.L."/>
            <person name="Hauser L."/>
            <person name="Kyrpides N.C."/>
            <person name="Ivanova N.N."/>
            <person name="Pagani I."/>
            <person name="Huntmann M."/>
            <person name="Wei C.L."/>
            <person name="Davenport K.W."/>
            <person name="Daligault H."/>
            <person name="Chain P.S."/>
            <person name="Chen A."/>
            <person name="Mavromatis K."/>
            <person name="Markowitz V."/>
            <person name="Szeto E."/>
            <person name="Mikhailova N."/>
            <person name="Pati A."/>
            <person name="Wagner M."/>
            <person name="Woyke T."/>
            <person name="Ollivier B."/>
            <person name="Klenk H.P."/>
            <person name="Spring S."/>
            <person name="Loy A."/>
        </authorList>
    </citation>
    <scope>NUCLEOTIDE SEQUENCE [LARGE SCALE GENOMIC DNA]</scope>
    <source>
        <strain evidence="9">DSM 22704 / JCM 16185 / SJ4</strain>
    </source>
</reference>
<evidence type="ECO:0000256" key="1">
    <source>
        <dbReference type="ARBA" id="ARBA00006474"/>
    </source>
</evidence>
<dbReference type="PROSITE" id="PS50901">
    <property type="entry name" value="FTSK"/>
    <property type="match status" value="1"/>
</dbReference>
<sequence>METYSLSQVVGLGLLVLVILDFIRTLARNGAIHIADFPVYLFVLLGRILDTMVALIFSLFSKNWGQLSSLKKSWTQTITVVPITRNISGRNEEKEWMAWARQKRPILIHTLERSGAHIFVERSKLPGQKSFPSSKDSANTPAPKVKTLDFQVFYSVEHQEVHFIPQYFYGVDPSLRSSLRQRIDDGTIAVAFGVASRIVSFVEREGQEAIVVRVGANTVPKSSLPPPIPKAGKGPTVQSLAPEEVDLSPISENLPPLTIFNQPKAKKQESRDTAEMVLQAFSRLNIGVDSSGTSKFRHVKTVIGPAITQVIFQSSGLKISSLTREGENIAAELGIQGSVRISAVPGMPGCFGVEVPNEQRGIVTLQEMVASPEFRKNKSTLPLCIGVTINGKPLIADLAKLPHLLVAGATNQGKSVGLNAMILSLVLRHLPDQLKLIMVDPKAVELTVYEDLPHLLAPIATEPKDAMQLLDKMVVEMERRYSLLRSKKARNIREYNDKVPQQGQLPYWVAIIDEYADLIMGAKSTGKDLETAIARLGQKARAAGLHLILATQRPTADIVTGLIKANMPGRLAYKVASTIDSQVILDRPGAESLTGMGDLLLLSPVDPEPIRAQGPLVTDEEIERLVEFWCNNCTRSFKKLNDKTYSPERFDKEPDDNLKAIDVVKQETNNILTFTNKLIDLSPDHHGLNRSPRAKVEELPNIPEVLIVVGSQGHMVNLGIPSKPKTLSIKNNAWAVLYGCSVRIVVKEQAPRREYLKSRLNIKTDVAQSIMQLMEIRKIISPYKGPNAPRQIYVSLEQVDKVFPENIFSMNKYTSST</sequence>
<evidence type="ECO:0000313" key="9">
    <source>
        <dbReference type="Proteomes" id="UP000002892"/>
    </source>
</evidence>
<dbReference type="STRING" id="646529.Desaci_1460"/>
<dbReference type="Gene3D" id="3.40.50.300">
    <property type="entry name" value="P-loop containing nucleotide triphosphate hydrolases"/>
    <property type="match status" value="1"/>
</dbReference>
<dbReference type="HOGENOM" id="CLU_345719_0_0_9"/>
<dbReference type="PANTHER" id="PTHR22683">
    <property type="entry name" value="SPORULATION PROTEIN RELATED"/>
    <property type="match status" value="1"/>
</dbReference>
<gene>
    <name evidence="8" type="ordered locus">Desaci_1460</name>
</gene>
<keyword evidence="6" id="KW-0812">Transmembrane</keyword>
<dbReference type="EMBL" id="CP003639">
    <property type="protein sequence ID" value="AFM40476.1"/>
    <property type="molecule type" value="Genomic_DNA"/>
</dbReference>
<evidence type="ECO:0000256" key="5">
    <source>
        <dbReference type="PROSITE-ProRule" id="PRU00289"/>
    </source>
</evidence>
<evidence type="ECO:0000259" key="7">
    <source>
        <dbReference type="PROSITE" id="PS50901"/>
    </source>
</evidence>
<dbReference type="Proteomes" id="UP000002892">
    <property type="component" value="Chromosome"/>
</dbReference>
<evidence type="ECO:0000313" key="8">
    <source>
        <dbReference type="EMBL" id="AFM40476.1"/>
    </source>
</evidence>
<dbReference type="RefSeq" id="WP_014826483.1">
    <property type="nucleotide sequence ID" value="NC_018068.1"/>
</dbReference>
<dbReference type="Pfam" id="PF17854">
    <property type="entry name" value="FtsK_alpha"/>
    <property type="match status" value="1"/>
</dbReference>
<dbReference type="InterPro" id="IPR050206">
    <property type="entry name" value="FtsK/SpoIIIE/SftA"/>
</dbReference>
<feature type="binding site" evidence="5">
    <location>
        <begin position="408"/>
        <end position="415"/>
    </location>
    <ligand>
        <name>ATP</name>
        <dbReference type="ChEBI" id="CHEBI:30616"/>
    </ligand>
</feature>
<name>I4D3V2_DESAJ</name>
<dbReference type="SUPFAM" id="SSF52540">
    <property type="entry name" value="P-loop containing nucleoside triphosphate hydrolases"/>
    <property type="match status" value="1"/>
</dbReference>
<dbReference type="Gene3D" id="3.30.980.40">
    <property type="match status" value="1"/>
</dbReference>
<evidence type="ECO:0000256" key="3">
    <source>
        <dbReference type="ARBA" id="ARBA00022840"/>
    </source>
</evidence>
<dbReference type="InterPro" id="IPR041027">
    <property type="entry name" value="FtsK_alpha"/>
</dbReference>
<feature type="domain" description="FtsK" evidence="7">
    <location>
        <begin position="391"/>
        <end position="582"/>
    </location>
</feature>
<feature type="transmembrane region" description="Helical" evidence="6">
    <location>
        <begin position="6"/>
        <end position="27"/>
    </location>
</feature>
<proteinExistence type="inferred from homology"/>
<dbReference type="GO" id="GO:0005524">
    <property type="term" value="F:ATP binding"/>
    <property type="evidence" value="ECO:0007669"/>
    <property type="project" value="UniProtKB-UniRule"/>
</dbReference>
<dbReference type="Gene3D" id="1.10.10.10">
    <property type="entry name" value="Winged helix-like DNA-binding domain superfamily/Winged helix DNA-binding domain"/>
    <property type="match status" value="1"/>
</dbReference>
<keyword evidence="2 5" id="KW-0547">Nucleotide-binding</keyword>
<evidence type="ECO:0000256" key="6">
    <source>
        <dbReference type="SAM" id="Phobius"/>
    </source>
</evidence>